<dbReference type="InterPro" id="IPR002376">
    <property type="entry name" value="Formyl_transf_N"/>
</dbReference>
<feature type="domain" description="Formyl transferase N-terminal" evidence="1">
    <location>
        <begin position="40"/>
        <end position="146"/>
    </location>
</feature>
<dbReference type="EMBL" id="SOBT01000008">
    <property type="protein sequence ID" value="TDU31841.1"/>
    <property type="molecule type" value="Genomic_DNA"/>
</dbReference>
<dbReference type="SUPFAM" id="SSF53328">
    <property type="entry name" value="Formyltransferase"/>
    <property type="match status" value="1"/>
</dbReference>
<dbReference type="InterPro" id="IPR036477">
    <property type="entry name" value="Formyl_transf_N_sf"/>
</dbReference>
<dbReference type="GO" id="GO:0016740">
    <property type="term" value="F:transferase activity"/>
    <property type="evidence" value="ECO:0007669"/>
    <property type="project" value="UniProtKB-KW"/>
</dbReference>
<reference evidence="2 3" key="1">
    <citation type="submission" date="2019-03" db="EMBL/GenBank/DDBJ databases">
        <title>Genomic Encyclopedia of Type Strains, Phase IV (KMG-IV): sequencing the most valuable type-strain genomes for metagenomic binning, comparative biology and taxonomic classification.</title>
        <authorList>
            <person name="Goeker M."/>
        </authorList>
    </citation>
    <scope>NUCLEOTIDE SEQUENCE [LARGE SCALE GENOMIC DNA]</scope>
    <source>
        <strain evidence="2 3">DSM 26377</strain>
    </source>
</reference>
<dbReference type="OrthoDB" id="9802815at2"/>
<dbReference type="RefSeq" id="WP_133880399.1">
    <property type="nucleotide sequence ID" value="NZ_MWIN01000012.1"/>
</dbReference>
<sequence length="228" mass="25815">MNSDYRVLLLTSVPGSEAQTAAIAKRHFADPTVIFWEMGNASTKPDVLAQIEATDYNLIISYVNGIILKPHHLRRATYGAINIHPSPPEHGGCWGCWCQPVVNRQTRTHHGTTVHEVDEQIDHGPIYLAERWEVPARYTIQDVFERSVGDCLRVLEVVCERIAGANVGTKCFTPIDEQWHPTNRHTPIEEMGKWFARLAPDHAARQERIFLNHPRAIIAPPYFDDLPA</sequence>
<organism evidence="2 3">
    <name type="scientific">Panacagrimonas perspica</name>
    <dbReference type="NCBI Taxonomy" id="381431"/>
    <lineage>
        <taxon>Bacteria</taxon>
        <taxon>Pseudomonadati</taxon>
        <taxon>Pseudomonadota</taxon>
        <taxon>Gammaproteobacteria</taxon>
        <taxon>Nevskiales</taxon>
        <taxon>Nevskiaceae</taxon>
        <taxon>Panacagrimonas</taxon>
    </lineage>
</organism>
<keyword evidence="2" id="KW-0808">Transferase</keyword>
<protein>
    <submittedName>
        <fullName evidence="2">Formyl transferase-like protein</fullName>
    </submittedName>
</protein>
<keyword evidence="3" id="KW-1185">Reference proteome</keyword>
<evidence type="ECO:0000313" key="2">
    <source>
        <dbReference type="EMBL" id="TDU31841.1"/>
    </source>
</evidence>
<dbReference type="Proteomes" id="UP000295341">
    <property type="component" value="Unassembled WGS sequence"/>
</dbReference>
<dbReference type="InterPro" id="IPR001555">
    <property type="entry name" value="GART_AS"/>
</dbReference>
<proteinExistence type="predicted"/>
<accession>A0A4R7PE57</accession>
<gene>
    <name evidence="2" type="ORF">DFR24_1224</name>
</gene>
<evidence type="ECO:0000259" key="1">
    <source>
        <dbReference type="Pfam" id="PF00551"/>
    </source>
</evidence>
<comment type="caution">
    <text evidence="2">The sequence shown here is derived from an EMBL/GenBank/DDBJ whole genome shotgun (WGS) entry which is preliminary data.</text>
</comment>
<dbReference type="Gene3D" id="3.40.50.170">
    <property type="entry name" value="Formyl transferase, N-terminal domain"/>
    <property type="match status" value="1"/>
</dbReference>
<dbReference type="AlphaFoldDB" id="A0A4R7PE57"/>
<name>A0A4R7PE57_9GAMM</name>
<dbReference type="PROSITE" id="PS00373">
    <property type="entry name" value="GART"/>
    <property type="match status" value="1"/>
</dbReference>
<evidence type="ECO:0000313" key="3">
    <source>
        <dbReference type="Proteomes" id="UP000295341"/>
    </source>
</evidence>
<dbReference type="Pfam" id="PF00551">
    <property type="entry name" value="Formyl_trans_N"/>
    <property type="match status" value="1"/>
</dbReference>